<dbReference type="PANTHER" id="PTHR11070:SF23">
    <property type="entry name" value="RECBCD ENZYME SUBUNIT RECB"/>
    <property type="match status" value="1"/>
</dbReference>
<dbReference type="Pfam" id="PF13361">
    <property type="entry name" value="UvrD_C"/>
    <property type="match status" value="2"/>
</dbReference>
<dbReference type="InterPro" id="IPR038726">
    <property type="entry name" value="PDDEXK_AddAB-type"/>
</dbReference>
<dbReference type="Gene3D" id="1.10.3170.10">
    <property type="entry name" value="Recbcd, chain B, domain 2"/>
    <property type="match status" value="1"/>
</dbReference>
<dbReference type="NCBIfam" id="TIGR00609">
    <property type="entry name" value="recB"/>
    <property type="match status" value="1"/>
</dbReference>
<evidence type="ECO:0000313" key="21">
    <source>
        <dbReference type="Proteomes" id="UP001156682"/>
    </source>
</evidence>
<comment type="function">
    <text evidence="15">A helicase/nuclease that prepares dsDNA breaks (DSB) for recombinational DNA repair. Binds to DSBs and unwinds DNA via a highly rapid and processive ATP-dependent bidirectional helicase activity. Unwinds dsDNA until it encounters a Chi (crossover hotspot instigator) sequence from the 3' direction. Cuts ssDNA a few nucleotides 3' to the Chi site. The properties and activities of the enzyme are changed at Chi. The Chi-altered holoenzyme produces a long 3'-ssDNA overhang and facilitates RecA-binding to the ssDNA for homologous DNA recombination and repair. Holoenzyme degrades any linearized DNA that is unable to undergo homologous recombination. In the holoenzyme this subunit contributes ATPase, 3'-5' helicase, exonuclease activity and loads RecA onto ssDNA.</text>
</comment>
<dbReference type="Gene3D" id="3.90.320.10">
    <property type="match status" value="1"/>
</dbReference>
<dbReference type="Pfam" id="PF12705">
    <property type="entry name" value="PDDEXK_1"/>
    <property type="match status" value="1"/>
</dbReference>
<evidence type="ECO:0000256" key="2">
    <source>
        <dbReference type="ARBA" id="ARBA00022723"/>
    </source>
</evidence>
<evidence type="ECO:0000256" key="13">
    <source>
        <dbReference type="ARBA" id="ARBA00034617"/>
    </source>
</evidence>
<name>A0ABQ6A0F2_9GAMM</name>
<accession>A0ABQ6A0F2</accession>
<keyword evidence="2 15" id="KW-0479">Metal-binding</keyword>
<feature type="compositionally biased region" description="Basic and acidic residues" evidence="17">
    <location>
        <begin position="1002"/>
        <end position="1019"/>
    </location>
</feature>
<comment type="subunit">
    <text evidence="15">Heterotrimer of RecB, RecC and RecD. All subunits contribute to DNA-binding. Interacts with RecA.</text>
</comment>
<comment type="catalytic activity">
    <reaction evidence="13 15">
        <text>Couples ATP hydrolysis with the unwinding of duplex DNA by translocating in the 3'-5' direction.</text>
        <dbReference type="EC" id="5.6.2.4"/>
    </reaction>
</comment>
<keyword evidence="12 15" id="KW-0413">Isomerase</keyword>
<evidence type="ECO:0000256" key="7">
    <source>
        <dbReference type="ARBA" id="ARBA00022839"/>
    </source>
</evidence>
<dbReference type="Gene3D" id="3.40.50.300">
    <property type="entry name" value="P-loop containing nucleotide triphosphate hydrolases"/>
    <property type="match status" value="2"/>
</dbReference>
<dbReference type="Pfam" id="PF00580">
    <property type="entry name" value="UvrD-helicase"/>
    <property type="match status" value="1"/>
</dbReference>
<gene>
    <name evidence="15 20" type="primary">recB</name>
    <name evidence="20" type="ORF">GCM10007878_10250</name>
</gene>
<dbReference type="Proteomes" id="UP001156682">
    <property type="component" value="Unassembled WGS sequence"/>
</dbReference>
<feature type="domain" description="UvrD-like helicase ATP-binding" evidence="18">
    <location>
        <begin position="5"/>
        <end position="502"/>
    </location>
</feature>
<keyword evidence="7 15" id="KW-0269">Exonuclease</keyword>
<keyword evidence="4 15" id="KW-0227">DNA damage</keyword>
<proteinExistence type="inferred from homology"/>
<evidence type="ECO:0000256" key="15">
    <source>
        <dbReference type="HAMAP-Rule" id="MF_01485"/>
    </source>
</evidence>
<keyword evidence="8 15" id="KW-0067">ATP-binding</keyword>
<evidence type="ECO:0000256" key="8">
    <source>
        <dbReference type="ARBA" id="ARBA00022840"/>
    </source>
</evidence>
<dbReference type="InterPro" id="IPR014016">
    <property type="entry name" value="UvrD-like_ATP-bd"/>
</dbReference>
<evidence type="ECO:0000256" key="4">
    <source>
        <dbReference type="ARBA" id="ARBA00022763"/>
    </source>
</evidence>
<keyword evidence="10 15" id="KW-0238">DNA-binding</keyword>
<dbReference type="CDD" id="cd22352">
    <property type="entry name" value="RecB_C-like"/>
    <property type="match status" value="1"/>
</dbReference>
<dbReference type="HAMAP" id="MF_01485">
    <property type="entry name" value="RecB"/>
    <property type="match status" value="1"/>
</dbReference>
<dbReference type="SUPFAM" id="SSF52980">
    <property type="entry name" value="Restriction endonuclease-like"/>
    <property type="match status" value="1"/>
</dbReference>
<dbReference type="PROSITE" id="PS51198">
    <property type="entry name" value="UVRD_HELICASE_ATP_BIND"/>
    <property type="match status" value="1"/>
</dbReference>
<evidence type="ECO:0000259" key="18">
    <source>
        <dbReference type="PROSITE" id="PS51198"/>
    </source>
</evidence>
<evidence type="ECO:0000256" key="11">
    <source>
        <dbReference type="ARBA" id="ARBA00023204"/>
    </source>
</evidence>
<evidence type="ECO:0000256" key="3">
    <source>
        <dbReference type="ARBA" id="ARBA00022741"/>
    </source>
</evidence>
<keyword evidence="3 15" id="KW-0547">Nucleotide-binding</keyword>
<dbReference type="PROSITE" id="PS51217">
    <property type="entry name" value="UVRD_HELICASE_CTER"/>
    <property type="match status" value="1"/>
</dbReference>
<feature type="binding site" evidence="15">
    <location>
        <position position="1058"/>
    </location>
    <ligand>
        <name>Mg(2+)</name>
        <dbReference type="ChEBI" id="CHEBI:18420"/>
    </ligand>
</feature>
<evidence type="ECO:0000256" key="16">
    <source>
        <dbReference type="PROSITE-ProRule" id="PRU00560"/>
    </source>
</evidence>
<feature type="region of interest" description="Disordered" evidence="17">
    <location>
        <begin position="998"/>
        <end position="1037"/>
    </location>
</feature>
<reference evidence="21" key="1">
    <citation type="journal article" date="2019" name="Int. J. Syst. Evol. Microbiol.">
        <title>The Global Catalogue of Microorganisms (GCM) 10K type strain sequencing project: providing services to taxonomists for standard genome sequencing and annotation.</title>
        <authorList>
            <consortium name="The Broad Institute Genomics Platform"/>
            <consortium name="The Broad Institute Genome Sequencing Center for Infectious Disease"/>
            <person name="Wu L."/>
            <person name="Ma J."/>
        </authorList>
    </citation>
    <scope>NUCLEOTIDE SEQUENCE [LARGE SCALE GENOMIC DNA]</scope>
    <source>
        <strain evidence="21">NBRC 100033</strain>
    </source>
</reference>
<comment type="similarity">
    <text evidence="15">Belongs to the helicase family. UvrD subfamily.</text>
</comment>
<feature type="binding site" evidence="16">
    <location>
        <begin position="26"/>
        <end position="33"/>
    </location>
    <ligand>
        <name>ATP</name>
        <dbReference type="ChEBI" id="CHEBI:30616"/>
    </ligand>
</feature>
<dbReference type="InterPro" id="IPR011335">
    <property type="entry name" value="Restrct_endonuc-II-like"/>
</dbReference>
<dbReference type="SUPFAM" id="SSF52540">
    <property type="entry name" value="P-loop containing nucleoside triphosphate hydrolases"/>
    <property type="match status" value="1"/>
</dbReference>
<evidence type="ECO:0000256" key="12">
    <source>
        <dbReference type="ARBA" id="ARBA00023235"/>
    </source>
</evidence>
<dbReference type="RefSeq" id="WP_051610066.1">
    <property type="nucleotide sequence ID" value="NZ_BSOR01000016.1"/>
</dbReference>
<sequence length="1313" mass="147992">MSKVIATTSQLNPLTFPLWGSRLIEASAGTGKTFTLALLYVRLVLGHGTKETQFNRPLTPRDILVVTFTDAAAEELRDRIRNRLVEAAAYFRDGVANANDPLEKLRQDYSPKEWNTCAWKLQMAAEGMDESRVSTIHSWCNRVLVEQAFDTRGLFNRQLVTDTEDLLAQVVRDYWRVHFYPLDEMAAGLISDELKSPAELLTAIRNLLKASSQGVTFKGEVLKVTDLTPHLAAQGAYQQAKDEAAQAFAVEAEKRQAFEAEVKAHWVNNWQTIEEHLLELRSSLNARSHKSGSEADYLKLLGEIYAWAANNAEQPSLLKNFAAGEFKFVKNKPFQQENSLEAFQLLKDLLEQAKPAAINIEQPELPLKAAVLAHALPWVKAEFNKRMKQRAEMGFDDLLVELDKALDPELAKDSAERLAAVLKERFPIAMIDEFQDTDPIQYRIFDRIYQLETNSAASGLFMIGDPKQAIYSFRGADIYTYLQARTATEGRHYTLKKNFRSTQGVVEACNALFKQAESYDRAAFRFKEENKNPIPFVAVEAQGRDEQLYLPSGEAAPLTFWYFSPEEDEDQSLAITRYRELAAASAASEIVDWLMAAKQGKAGFGKDKQITQPLKPADIAILVRTGTEAKAMREALQARQVPSVYLSDRESLFSSQEAQDMLHWLYACANPLDERLVKAALGTNSLDLPLEQLAGWQEDELAWEAQMELFQQLHWQWQRQGVLVMLQQLLQHYQLPARLMQAPDGERHLTNLLHLAEWLQEASVELDGEQALIRHLAEYLDAGDQQQLLRLESDAERVKVITIHKSKGLEYPLVLLPFIGSWRDIDGNTREVDYQLETGKYQELAGNKTFKAAWDAANDARISEDMRLLYVALTRASHALWLGVAALKSGNAKKPQVERSALGYLLNAGQPIADATAYEEALKQLAATSLHLVRQAAPAMHPHLLEPDDALELDKAVAAPNLKDLTNWWIASYSAIQFQSVNGQIIEGTQEVADNLMLPASPDKEAETPREDQRDEEIKTFQPPPIAEAQPQQDLGPMSDVNVMHHFPAGAVWGTLLHSVLEWAAIQEYKPTSGKKIKGFAAVIAENTASQEAFKRFCDKRNIENFYEPLWGWLVSFVQKKWQLDALGKDVEGKAISFSLSDLKPAQLAVELEFMLESHQVNTLTLDKLIRENTLEQVSRPVAKPNYLNGLLKGFIDLVAEHDGRYYVIDWKSNRLGFSDSDYTQAAMLKQILEHRYDMQYVLYLVALHRLLKARLPDYDYDQHVGGAIYVFLRGMNAKLSEGLFCDKPPKALIEKLDALLAGAHSEQQGVLV</sequence>
<dbReference type="EC" id="5.6.2.4" evidence="15"/>
<comment type="catalytic activity">
    <reaction evidence="15">
        <text>Exonucleolytic cleavage (in the presence of ATP) in either 5'- to 3'- or 3'- to 5'-direction to yield 5'-phosphooligonucleotides.</text>
        <dbReference type="EC" id="3.1.11.5"/>
    </reaction>
</comment>
<dbReference type="Gene3D" id="1.10.486.10">
    <property type="entry name" value="PCRA, domain 4"/>
    <property type="match status" value="1"/>
</dbReference>
<organism evidence="20 21">
    <name type="scientific">Marinospirillum insulare</name>
    <dbReference type="NCBI Taxonomy" id="217169"/>
    <lineage>
        <taxon>Bacteria</taxon>
        <taxon>Pseudomonadati</taxon>
        <taxon>Pseudomonadota</taxon>
        <taxon>Gammaproteobacteria</taxon>
        <taxon>Oceanospirillales</taxon>
        <taxon>Oceanospirillaceae</taxon>
        <taxon>Marinospirillum</taxon>
    </lineage>
</organism>
<comment type="cofactor">
    <cofactor evidence="15">
        <name>Mg(2+)</name>
        <dbReference type="ChEBI" id="CHEBI:18420"/>
    </cofactor>
    <text evidence="15">Binds 1 Mg(2+) ion per subunit.</text>
</comment>
<evidence type="ECO:0000256" key="9">
    <source>
        <dbReference type="ARBA" id="ARBA00022842"/>
    </source>
</evidence>
<keyword evidence="11 15" id="KW-0234">DNA repair</keyword>
<keyword evidence="21" id="KW-1185">Reference proteome</keyword>
<feature type="domain" description="UvrD-like helicase C-terminal" evidence="19">
    <location>
        <begin position="503"/>
        <end position="808"/>
    </location>
</feature>
<evidence type="ECO:0000256" key="14">
    <source>
        <dbReference type="ARBA" id="ARBA00048988"/>
    </source>
</evidence>
<dbReference type="EC" id="3.1.11.5" evidence="15"/>
<keyword evidence="5 15" id="KW-0378">Hydrolase</keyword>
<dbReference type="InterPro" id="IPR027417">
    <property type="entry name" value="P-loop_NTPase"/>
</dbReference>
<dbReference type="InterPro" id="IPR004586">
    <property type="entry name" value="RecB"/>
</dbReference>
<keyword evidence="6 15" id="KW-0347">Helicase</keyword>
<protein>
    <recommendedName>
        <fullName evidence="15">RecBCD enzyme subunit RecB</fullName>
        <ecNumber evidence="15">3.1.11.5</ecNumber>
        <ecNumber evidence="15">5.6.2.4</ecNumber>
    </recommendedName>
    <alternativeName>
        <fullName evidence="15">DNA 3'-5' helicase subunit RecB</fullName>
    </alternativeName>
    <alternativeName>
        <fullName evidence="15">Exonuclease V subunit RecB</fullName>
        <shortName evidence="15">ExoV subunit RecB</shortName>
    </alternativeName>
    <alternativeName>
        <fullName evidence="15">Helicase/nuclease RecBCD subunit RecB</fullName>
    </alternativeName>
</protein>
<keyword evidence="1 15" id="KW-0540">Nuclease</keyword>
<comment type="catalytic activity">
    <reaction evidence="14 15">
        <text>ATP + H2O = ADP + phosphate + H(+)</text>
        <dbReference type="Rhea" id="RHEA:13065"/>
        <dbReference type="ChEBI" id="CHEBI:15377"/>
        <dbReference type="ChEBI" id="CHEBI:15378"/>
        <dbReference type="ChEBI" id="CHEBI:30616"/>
        <dbReference type="ChEBI" id="CHEBI:43474"/>
        <dbReference type="ChEBI" id="CHEBI:456216"/>
        <dbReference type="EC" id="5.6.2.4"/>
    </reaction>
</comment>
<feature type="binding site" evidence="15">
    <location>
        <position position="1210"/>
    </location>
    <ligand>
        <name>Mg(2+)</name>
        <dbReference type="ChEBI" id="CHEBI:18420"/>
    </ligand>
</feature>
<comment type="miscellaneous">
    <text evidence="15">In the RecBCD complex, RecB has a slow 3'-5' helicase, an exonuclease activity and loads RecA onto ssDNA, RecD has a fast 5'-3' helicase activity, while RecC stimulates the ATPase and processivity of the RecB helicase and contributes to recognition of the Chi site.</text>
</comment>
<evidence type="ECO:0000256" key="6">
    <source>
        <dbReference type="ARBA" id="ARBA00022806"/>
    </source>
</evidence>
<feature type="region of interest" description="DNA-binding and helicase activity, interacts with RecC" evidence="15">
    <location>
        <begin position="1"/>
        <end position="915"/>
    </location>
</feature>
<feature type="active site" description="For nuclease activity" evidence="15">
    <location>
        <position position="1210"/>
    </location>
</feature>
<evidence type="ECO:0000256" key="5">
    <source>
        <dbReference type="ARBA" id="ARBA00022801"/>
    </source>
</evidence>
<evidence type="ECO:0000256" key="17">
    <source>
        <dbReference type="SAM" id="MobiDB-lite"/>
    </source>
</evidence>
<dbReference type="InterPro" id="IPR000212">
    <property type="entry name" value="DNA_helicase_UvrD/REP"/>
</dbReference>
<evidence type="ECO:0000313" key="20">
    <source>
        <dbReference type="EMBL" id="GLR63590.1"/>
    </source>
</evidence>
<feature type="region of interest" description="Nuclease activity, interacts with RecD and RecA" evidence="15">
    <location>
        <begin position="967"/>
        <end position="1313"/>
    </location>
</feature>
<comment type="domain">
    <text evidence="15">The N-terminal DNA-binding domain is a ssDNA-dependent ATPase and has ATP-dependent 3'-5' helicase function. This domain interacts with RecC.</text>
</comment>
<keyword evidence="9 15" id="KW-0460">Magnesium</keyword>
<comment type="domain">
    <text evidence="15">The C-terminal domain has nuclease activity and interacts with RecD. It interacts with RecA, facilitating its loading onto ssDNA.</text>
</comment>
<evidence type="ECO:0000256" key="1">
    <source>
        <dbReference type="ARBA" id="ARBA00022722"/>
    </source>
</evidence>
<feature type="binding site" evidence="15">
    <location>
        <position position="1197"/>
    </location>
    <ligand>
        <name>Mg(2+)</name>
        <dbReference type="ChEBI" id="CHEBI:18420"/>
    </ligand>
</feature>
<dbReference type="PANTHER" id="PTHR11070">
    <property type="entry name" value="UVRD / RECB / PCRA DNA HELICASE FAMILY MEMBER"/>
    <property type="match status" value="1"/>
</dbReference>
<dbReference type="EMBL" id="BSOR01000016">
    <property type="protein sequence ID" value="GLR63590.1"/>
    <property type="molecule type" value="Genomic_DNA"/>
</dbReference>
<dbReference type="InterPro" id="IPR014017">
    <property type="entry name" value="DNA_helicase_UvrD-like_C"/>
</dbReference>
<evidence type="ECO:0000256" key="10">
    <source>
        <dbReference type="ARBA" id="ARBA00023125"/>
    </source>
</evidence>
<comment type="caution">
    <text evidence="20">The sequence shown here is derived from an EMBL/GenBank/DDBJ whole genome shotgun (WGS) entry which is preliminary data.</text>
</comment>
<evidence type="ECO:0000259" key="19">
    <source>
        <dbReference type="PROSITE" id="PS51217"/>
    </source>
</evidence>
<dbReference type="InterPro" id="IPR011604">
    <property type="entry name" value="PDDEXK-like_dom_sf"/>
</dbReference>